<evidence type="ECO:0000313" key="1">
    <source>
        <dbReference type="EMBL" id="PNF76242.1"/>
    </source>
</evidence>
<organism evidence="1 2">
    <name type="scientific">Stutzerimonas degradans</name>
    <dbReference type="NCBI Taxonomy" id="2968968"/>
    <lineage>
        <taxon>Bacteria</taxon>
        <taxon>Pseudomonadati</taxon>
        <taxon>Pseudomonadota</taxon>
        <taxon>Gammaproteobacteria</taxon>
        <taxon>Pseudomonadales</taxon>
        <taxon>Pseudomonadaceae</taxon>
        <taxon>Stutzerimonas</taxon>
    </lineage>
</organism>
<evidence type="ECO:0000313" key="2">
    <source>
        <dbReference type="Proteomes" id="UP000235881"/>
    </source>
</evidence>
<name>A0A8E2U1E9_9GAMM</name>
<proteinExistence type="predicted"/>
<dbReference type="Proteomes" id="UP000235881">
    <property type="component" value="Unassembled WGS sequence"/>
</dbReference>
<dbReference type="RefSeq" id="WP_054095100.1">
    <property type="nucleotide sequence ID" value="NZ_CP065721.1"/>
</dbReference>
<dbReference type="EMBL" id="POUK01000004">
    <property type="protein sequence ID" value="PNF76242.1"/>
    <property type="molecule type" value="Genomic_DNA"/>
</dbReference>
<gene>
    <name evidence="1" type="ORF">CXK95_12625</name>
</gene>
<keyword evidence="2" id="KW-1185">Reference proteome</keyword>
<protein>
    <submittedName>
        <fullName evidence="1">Uncharacterized protein</fullName>
    </submittedName>
</protein>
<accession>A0A8E2U1E9</accession>
<sequence length="77" mass="8547">MTTWIIAYNKDGNTSTLKVDSAHQPDIDEAVELVTRKAEQEFAGEDIEHEHDPDMESTPATRLAERYGITVTGISEA</sequence>
<comment type="caution">
    <text evidence="1">The sequence shown here is derived from an EMBL/GenBank/DDBJ whole genome shotgun (WGS) entry which is preliminary data.</text>
</comment>
<reference evidence="1 2" key="1">
    <citation type="submission" date="2018-01" db="EMBL/GenBank/DDBJ databases">
        <title>Denitrification phenotypes of diverse strains of Pseudomonas stutzeri.</title>
        <authorList>
            <person name="Milligan D.A."/>
            <person name="Bergaust L."/>
            <person name="Bakken L.R."/>
            <person name="Frostegard A."/>
        </authorList>
    </citation>
    <scope>NUCLEOTIDE SEQUENCE [LARGE SCALE GENOMIC DNA]</scope>
    <source>
        <strain evidence="1 2">DSM 50238</strain>
    </source>
</reference>
<dbReference type="AlphaFoldDB" id="A0A8E2U1E9"/>